<feature type="transmembrane region" description="Helical" evidence="1">
    <location>
        <begin position="6"/>
        <end position="26"/>
    </location>
</feature>
<dbReference type="OrthoDB" id="2377215at2"/>
<reference evidence="2 3" key="1">
    <citation type="journal article" date="2011" name="Stand. Genomic Sci.">
        <title>Complete genome sequence of the thermophilic, hydrogen-oxidizing Bacillus tusciae type strain (T2) and reclassification in the new genus, Kyrpidia gen. nov. as Kyrpidia tusciae comb. nov. and emendation of the family Alicyclobacillaceae da Costa and Rainey, 2010.</title>
        <authorList>
            <person name="Klenk H.P."/>
            <person name="Lapidus A."/>
            <person name="Chertkov O."/>
            <person name="Copeland A."/>
            <person name="Del Rio T.G."/>
            <person name="Nolan M."/>
            <person name="Lucas S."/>
            <person name="Chen F."/>
            <person name="Tice H."/>
            <person name="Cheng J.F."/>
            <person name="Han C."/>
            <person name="Bruce D."/>
            <person name="Goodwin L."/>
            <person name="Pitluck S."/>
            <person name="Pati A."/>
            <person name="Ivanova N."/>
            <person name="Mavromatis K."/>
            <person name="Daum C."/>
            <person name="Chen A."/>
            <person name="Palaniappan K."/>
            <person name="Chang Y.J."/>
            <person name="Land M."/>
            <person name="Hauser L."/>
            <person name="Jeffries C.D."/>
            <person name="Detter J.C."/>
            <person name="Rohde M."/>
            <person name="Abt B."/>
            <person name="Pukall R."/>
            <person name="Goker M."/>
            <person name="Bristow J."/>
            <person name="Markowitz V."/>
            <person name="Hugenholtz P."/>
            <person name="Eisen J.A."/>
        </authorList>
    </citation>
    <scope>NUCLEOTIDE SEQUENCE [LARGE SCALE GENOMIC DNA]</scope>
    <source>
        <strain evidence="2 3">DSM 2912</strain>
    </source>
</reference>
<dbReference type="RefSeq" id="WP_013076595.1">
    <property type="nucleotide sequence ID" value="NC_014098.1"/>
</dbReference>
<dbReference type="InterPro" id="IPR030888">
    <property type="entry name" value="Put_ccm"/>
</dbReference>
<protein>
    <recommendedName>
        <fullName evidence="4">CcmD family protein</fullName>
    </recommendedName>
</protein>
<dbReference type="EMBL" id="CP002017">
    <property type="protein sequence ID" value="ADG07312.1"/>
    <property type="molecule type" value="Genomic_DNA"/>
</dbReference>
<dbReference type="Proteomes" id="UP000002368">
    <property type="component" value="Chromosome"/>
</dbReference>
<dbReference type="AlphaFoldDB" id="D5WU60"/>
<keyword evidence="3" id="KW-1185">Reference proteome</keyword>
<dbReference type="KEGG" id="bts:Btus_2656"/>
<keyword evidence="1" id="KW-1133">Transmembrane helix</keyword>
<organism evidence="2 3">
    <name type="scientific">Kyrpidia tusciae (strain DSM 2912 / NBRC 15312 / T2)</name>
    <name type="common">Bacillus tusciae</name>
    <dbReference type="NCBI Taxonomy" id="562970"/>
    <lineage>
        <taxon>Bacteria</taxon>
        <taxon>Bacillati</taxon>
        <taxon>Bacillota</taxon>
        <taxon>Bacilli</taxon>
        <taxon>Bacillales</taxon>
        <taxon>Alicyclobacillaceae</taxon>
        <taxon>Kyrpidia</taxon>
    </lineage>
</organism>
<evidence type="ECO:0000256" key="1">
    <source>
        <dbReference type="SAM" id="Phobius"/>
    </source>
</evidence>
<evidence type="ECO:0000313" key="2">
    <source>
        <dbReference type="EMBL" id="ADG07312.1"/>
    </source>
</evidence>
<sequence>MSNMQYLFLGTAVVWIGTLLYVVSLIRRQNHTLRMIEQLQKSLEEES</sequence>
<dbReference type="STRING" id="562970.Btus_2656"/>
<proteinExistence type="predicted"/>
<dbReference type="HOGENOM" id="CLU_3169292_0_0_9"/>
<keyword evidence="1" id="KW-0472">Membrane</keyword>
<gene>
    <name evidence="2" type="ordered locus">Btus_2656</name>
</gene>
<keyword evidence="1" id="KW-0812">Transmembrane</keyword>
<evidence type="ECO:0008006" key="4">
    <source>
        <dbReference type="Google" id="ProtNLM"/>
    </source>
</evidence>
<evidence type="ECO:0000313" key="3">
    <source>
        <dbReference type="Proteomes" id="UP000002368"/>
    </source>
</evidence>
<accession>D5WU60</accession>
<dbReference type="NCBIfam" id="TIGR04391">
    <property type="entry name" value="CcmD_alt_fam"/>
    <property type="match status" value="1"/>
</dbReference>
<name>D5WU60_KYRT2</name>